<sequence length="169" mass="19351">MSSPRTNHHLSMMTGLTFNSSEFRNFATGIEVSNKENESGKVYERTKCQSNLERCKNKHTDSFKLCGHMLTNYLKQSLTILSNFDGKPLQYGRKKESQSSRDYTQHHIVNVEKTELVISKNFPFLVAIVDGLIRSDKCGLGVLEIKCPYNDRKKTPREHNQMISSCLES</sequence>
<evidence type="ECO:0000313" key="2">
    <source>
        <dbReference type="EMBL" id="WAR03003.1"/>
    </source>
</evidence>
<proteinExistence type="predicted"/>
<keyword evidence="3" id="KW-1185">Reference proteome</keyword>
<dbReference type="Pfam" id="PF09588">
    <property type="entry name" value="YqaJ"/>
    <property type="match status" value="1"/>
</dbReference>
<dbReference type="Proteomes" id="UP001164746">
    <property type="component" value="Chromosome 4"/>
</dbReference>
<dbReference type="InterPro" id="IPR011335">
    <property type="entry name" value="Restrct_endonuc-II-like"/>
</dbReference>
<organism evidence="2 3">
    <name type="scientific">Mya arenaria</name>
    <name type="common">Soft-shell clam</name>
    <dbReference type="NCBI Taxonomy" id="6604"/>
    <lineage>
        <taxon>Eukaryota</taxon>
        <taxon>Metazoa</taxon>
        <taxon>Spiralia</taxon>
        <taxon>Lophotrochozoa</taxon>
        <taxon>Mollusca</taxon>
        <taxon>Bivalvia</taxon>
        <taxon>Autobranchia</taxon>
        <taxon>Heteroconchia</taxon>
        <taxon>Euheterodonta</taxon>
        <taxon>Imparidentia</taxon>
        <taxon>Neoheterodontei</taxon>
        <taxon>Myida</taxon>
        <taxon>Myoidea</taxon>
        <taxon>Myidae</taxon>
        <taxon>Mya</taxon>
    </lineage>
</organism>
<dbReference type="SUPFAM" id="SSF52980">
    <property type="entry name" value="Restriction endonuclease-like"/>
    <property type="match status" value="1"/>
</dbReference>
<feature type="domain" description="YqaJ viral recombinase" evidence="1">
    <location>
        <begin position="57"/>
        <end position="152"/>
    </location>
</feature>
<dbReference type="Gene3D" id="3.90.320.10">
    <property type="match status" value="1"/>
</dbReference>
<evidence type="ECO:0000313" key="3">
    <source>
        <dbReference type="Proteomes" id="UP001164746"/>
    </source>
</evidence>
<protein>
    <recommendedName>
        <fullName evidence="1">YqaJ viral recombinase domain-containing protein</fullName>
    </recommendedName>
</protein>
<dbReference type="PANTHER" id="PTHR46609">
    <property type="entry name" value="EXONUCLEASE, PHAGE-TYPE/RECB, C-TERMINAL DOMAIN-CONTAINING PROTEIN"/>
    <property type="match status" value="1"/>
</dbReference>
<evidence type="ECO:0000259" key="1">
    <source>
        <dbReference type="Pfam" id="PF09588"/>
    </source>
</evidence>
<dbReference type="InterPro" id="IPR051703">
    <property type="entry name" value="NF-kappa-B_Signaling_Reg"/>
</dbReference>
<dbReference type="PANTHER" id="PTHR46609:SF8">
    <property type="entry name" value="YQAJ VIRAL RECOMBINASE DOMAIN-CONTAINING PROTEIN"/>
    <property type="match status" value="1"/>
</dbReference>
<accession>A0ABY7DZ56</accession>
<gene>
    <name evidence="2" type="ORF">MAR_009561</name>
</gene>
<dbReference type="InterPro" id="IPR019080">
    <property type="entry name" value="YqaJ_viral_recombinase"/>
</dbReference>
<dbReference type="InterPro" id="IPR011604">
    <property type="entry name" value="PDDEXK-like_dom_sf"/>
</dbReference>
<dbReference type="EMBL" id="CP111015">
    <property type="protein sequence ID" value="WAR03003.1"/>
    <property type="molecule type" value="Genomic_DNA"/>
</dbReference>
<reference evidence="2" key="1">
    <citation type="submission" date="2022-11" db="EMBL/GenBank/DDBJ databases">
        <title>Centuries of genome instability and evolution in soft-shell clam transmissible cancer (bioRxiv).</title>
        <authorList>
            <person name="Hart S.F.M."/>
            <person name="Yonemitsu M.A."/>
            <person name="Giersch R.M."/>
            <person name="Beal B.F."/>
            <person name="Arriagada G."/>
            <person name="Davis B.W."/>
            <person name="Ostrander E.A."/>
            <person name="Goff S.P."/>
            <person name="Metzger M.J."/>
        </authorList>
    </citation>
    <scope>NUCLEOTIDE SEQUENCE</scope>
    <source>
        <strain evidence="2">MELC-2E11</strain>
        <tissue evidence="2">Siphon/mantle</tissue>
    </source>
</reference>
<name>A0ABY7DZ56_MYAAR</name>